<evidence type="ECO:0000313" key="2">
    <source>
        <dbReference type="EMBL" id="AEH91149.1"/>
    </source>
</evidence>
<gene>
    <name evidence="2" type="primary">nagK</name>
    <name evidence="2" type="ordered locus">LMM7_0143</name>
</gene>
<keyword evidence="2" id="KW-0418">Kinase</keyword>
<dbReference type="Gene3D" id="3.30.420.40">
    <property type="match status" value="2"/>
</dbReference>
<dbReference type="AlphaFoldDB" id="A0A0E0US44"/>
<dbReference type="Pfam" id="PF00480">
    <property type="entry name" value="ROK"/>
    <property type="match status" value="1"/>
</dbReference>
<dbReference type="Proteomes" id="UP000000486">
    <property type="component" value="Chromosome"/>
</dbReference>
<dbReference type="GO" id="GO:0016301">
    <property type="term" value="F:kinase activity"/>
    <property type="evidence" value="ECO:0007669"/>
    <property type="project" value="UniProtKB-KW"/>
</dbReference>
<evidence type="ECO:0000313" key="3">
    <source>
        <dbReference type="Proteomes" id="UP000000486"/>
    </source>
</evidence>
<reference evidence="2 3" key="1">
    <citation type="journal article" date="2011" name="J. Bacteriol.">
        <title>Genome sequence of the nonpathogenic Listeria monocytogenes serovar 4a strain M7.</title>
        <authorList>
            <person name="Chen J."/>
            <person name="Xia Y."/>
            <person name="Cheng C."/>
            <person name="Fang C."/>
            <person name="Shan Y."/>
            <person name="Jin G."/>
            <person name="Fang W."/>
        </authorList>
    </citation>
    <scope>NUCLEOTIDE SEQUENCE [LARGE SCALE GENOMIC DNA]</scope>
    <source>
        <strain evidence="2 3">M7</strain>
    </source>
</reference>
<dbReference type="EMBL" id="CP002816">
    <property type="protein sequence ID" value="AEH91149.1"/>
    <property type="molecule type" value="Genomic_DNA"/>
</dbReference>
<accession>A0A0E0US44</accession>
<dbReference type="KEGG" id="lmq:LMM7_0143"/>
<dbReference type="PANTHER" id="PTHR18964">
    <property type="entry name" value="ROK (REPRESSOR, ORF, KINASE) FAMILY"/>
    <property type="match status" value="1"/>
</dbReference>
<keyword evidence="2" id="KW-0808">Transferase</keyword>
<dbReference type="RefSeq" id="WP_012582136.1">
    <property type="nucleotide sequence ID" value="NC_017537.1"/>
</dbReference>
<dbReference type="InterPro" id="IPR000600">
    <property type="entry name" value="ROK"/>
</dbReference>
<dbReference type="PANTHER" id="PTHR18964:SF170">
    <property type="entry name" value="SUGAR KINASE"/>
    <property type="match status" value="1"/>
</dbReference>
<evidence type="ECO:0000256" key="1">
    <source>
        <dbReference type="ARBA" id="ARBA00006479"/>
    </source>
</evidence>
<comment type="similarity">
    <text evidence="1">Belongs to the ROK (NagC/XylR) family.</text>
</comment>
<dbReference type="CDD" id="cd24152">
    <property type="entry name" value="ASKHA_NBD_ROK-like"/>
    <property type="match status" value="1"/>
</dbReference>
<protein>
    <submittedName>
        <fullName evidence="2">Putative transcriptional regulator/putative N-acetyl-D-glucosamine kinase</fullName>
    </submittedName>
</protein>
<proteinExistence type="inferred from homology"/>
<organism evidence="2 3">
    <name type="scientific">Listeria monocytogenes serotype 4a (strain M7)</name>
    <dbReference type="NCBI Taxonomy" id="1030009"/>
    <lineage>
        <taxon>Bacteria</taxon>
        <taxon>Bacillati</taxon>
        <taxon>Bacillota</taxon>
        <taxon>Bacilli</taxon>
        <taxon>Bacillales</taxon>
        <taxon>Listeriaceae</taxon>
        <taxon>Listeria</taxon>
    </lineage>
</organism>
<dbReference type="PATRIC" id="fig|1030009.3.peg.139"/>
<dbReference type="HOGENOM" id="CLU_036604_0_2_9"/>
<name>A0A0E0US44_LISMM</name>
<dbReference type="InterPro" id="IPR043129">
    <property type="entry name" value="ATPase_NBD"/>
</dbReference>
<dbReference type="SUPFAM" id="SSF53067">
    <property type="entry name" value="Actin-like ATPase domain"/>
    <property type="match status" value="1"/>
</dbReference>
<sequence length="300" mass="32930">MYFVYDIGGTFVKFALMENNGTVKMKDKFPTTAKSAEELVAQMVEKWRPYRTEVKGIAVSCPGVVDTEKGVIYQGGSLLFMHEKNLAEMLARECHVPVVLQNDAKSAALAELWLGVAKNVHSAAILTLGSGVGGGIIMDGKLQSGYHLMAGEVSFMETSFDTKKLRGTFFGRTGSAVELIKRIASKKNLPNKKDGEHVFELINQGDEEANAIFDAYIYELASQILNIQYLIDPEIIAIGGGISAQPVVVERLNEAVAEIKAANPYHAAQPKIVTCHFQNDANLYGALYNFFLQMDAQNKR</sequence>